<evidence type="ECO:0000259" key="3">
    <source>
        <dbReference type="PROSITE" id="PS50011"/>
    </source>
</evidence>
<evidence type="ECO:0000313" key="5">
    <source>
        <dbReference type="Proteomes" id="UP000000305"/>
    </source>
</evidence>
<dbReference type="PhylomeDB" id="E9GGA9"/>
<dbReference type="Gene3D" id="1.10.510.10">
    <property type="entry name" value="Transferase(Phosphotransferase) domain 1"/>
    <property type="match status" value="1"/>
</dbReference>
<evidence type="ECO:0000256" key="2">
    <source>
        <dbReference type="ARBA" id="ARBA00023043"/>
    </source>
</evidence>
<dbReference type="PANTHER" id="PTHR24126:SF65">
    <property type="entry name" value="CHROMOSOME UNDETERMINED SCAFFOLD_20, WHOLE GENOME SHOTGUN SEQUENCE"/>
    <property type="match status" value="1"/>
</dbReference>
<accession>E9GGA9</accession>
<dbReference type="Pfam" id="PF12796">
    <property type="entry name" value="Ank_2"/>
    <property type="match status" value="2"/>
</dbReference>
<dbReference type="InterPro" id="IPR000719">
    <property type="entry name" value="Prot_kinase_dom"/>
</dbReference>
<dbReference type="InterPro" id="IPR002110">
    <property type="entry name" value="Ankyrin_rpt"/>
</dbReference>
<dbReference type="InterPro" id="IPR011009">
    <property type="entry name" value="Kinase-like_dom_sf"/>
</dbReference>
<proteinExistence type="predicted"/>
<evidence type="ECO:0000256" key="1">
    <source>
        <dbReference type="ARBA" id="ARBA00022737"/>
    </source>
</evidence>
<name>E9GGA9_DAPPU</name>
<dbReference type="InterPro" id="IPR036770">
    <property type="entry name" value="Ankyrin_rpt-contain_sf"/>
</dbReference>
<dbReference type="Gene3D" id="1.25.40.20">
    <property type="entry name" value="Ankyrin repeat-containing domain"/>
    <property type="match status" value="2"/>
</dbReference>
<dbReference type="eggNOG" id="KOG4177">
    <property type="taxonomic scope" value="Eukaryota"/>
</dbReference>
<dbReference type="GO" id="GO:0005524">
    <property type="term" value="F:ATP binding"/>
    <property type="evidence" value="ECO:0007669"/>
    <property type="project" value="InterPro"/>
</dbReference>
<feature type="domain" description="Protein kinase" evidence="3">
    <location>
        <begin position="1"/>
        <end position="119"/>
    </location>
</feature>
<dbReference type="OrthoDB" id="76098at2759"/>
<dbReference type="GO" id="GO:0004672">
    <property type="term" value="F:protein kinase activity"/>
    <property type="evidence" value="ECO:0007669"/>
    <property type="project" value="InterPro"/>
</dbReference>
<keyword evidence="5" id="KW-1185">Reference proteome</keyword>
<dbReference type="PANTHER" id="PTHR24126">
    <property type="entry name" value="ANKYRIN REPEAT, PH AND SEC7 DOMAIN CONTAINING PROTEIN SECG-RELATED"/>
    <property type="match status" value="1"/>
</dbReference>
<keyword evidence="1" id="KW-0677">Repeat</keyword>
<dbReference type="SUPFAM" id="SSF48403">
    <property type="entry name" value="Ankyrin repeat"/>
    <property type="match status" value="1"/>
</dbReference>
<dbReference type="AlphaFoldDB" id="E9GGA9"/>
<protein>
    <recommendedName>
        <fullName evidence="3">Protein kinase domain-containing protein</fullName>
    </recommendedName>
</protein>
<organism evidence="4 5">
    <name type="scientific">Daphnia pulex</name>
    <name type="common">Water flea</name>
    <dbReference type="NCBI Taxonomy" id="6669"/>
    <lineage>
        <taxon>Eukaryota</taxon>
        <taxon>Metazoa</taxon>
        <taxon>Ecdysozoa</taxon>
        <taxon>Arthropoda</taxon>
        <taxon>Crustacea</taxon>
        <taxon>Branchiopoda</taxon>
        <taxon>Diplostraca</taxon>
        <taxon>Cladocera</taxon>
        <taxon>Anomopoda</taxon>
        <taxon>Daphniidae</taxon>
        <taxon>Daphnia</taxon>
    </lineage>
</organism>
<dbReference type="HOGENOM" id="CLU_452894_0_0_1"/>
<dbReference type="KEGG" id="dpx:DAPPUDRAFT_102387"/>
<sequence length="603" mass="69162">MSHIEKKLLLKDETKYFTSKESRTWQAPELQTSSNLKSLATFESDVFAAGLVFGSLLLNGAHPFGVDEDKIISNIKMNELVNVEKMESKRVSKLILQMLTHKAEERTITSSDVVERIKLIQKEEKNVIQTLQLLIANGGDVNNVDENGNNALQILCNFDKQENLIELIRLLIENGIKVNCENRYGDNAVTLLCASYKNENLIDIIRLLIENGIEVKCKNHYGDNALTTLCEYYKNENLIEIIQLFIEKRIDINFKTKSGDNALTKLCTYTNKNENLIDIIRLLIKNRIEINCKNNYGDNALIKLCEYYKNENLIEIIQLLIENGIDINCKNNKGDNALTVLCRYYEKENVVDIIRLLIENGIDIHLKVNHSENVCLYVLENFKDKTPLDEVIKLLIRHGIQFSSKCCKKLQECGMENQIGGLEILKYMAEEELSLGWHPNCSSCNHIISIEESARRQAQHHQMFGNAFVAYHMILKDLQAWQKSTQQSVADQDVPNPGKLCEEAQNHFTASEDQECFKTMVKMSEQMKGGDSSLFQCDLRTSDKKDDPEFKTALSEWDKTLFCWMHKPGDDYFGKTLKKDSMKGLFSSVNDSLNCHRQQQKKQ</sequence>
<gene>
    <name evidence="4" type="ORF">DAPPUDRAFT_102387</name>
</gene>
<keyword evidence="2" id="KW-0040">ANK repeat</keyword>
<evidence type="ECO:0000313" key="4">
    <source>
        <dbReference type="EMBL" id="EFX81368.1"/>
    </source>
</evidence>
<dbReference type="InParanoid" id="E9GGA9"/>
<dbReference type="EMBL" id="GL732543">
    <property type="protein sequence ID" value="EFX81368.1"/>
    <property type="molecule type" value="Genomic_DNA"/>
</dbReference>
<dbReference type="SMART" id="SM00248">
    <property type="entry name" value="ANK"/>
    <property type="match status" value="6"/>
</dbReference>
<dbReference type="PROSITE" id="PS50011">
    <property type="entry name" value="PROTEIN_KINASE_DOM"/>
    <property type="match status" value="1"/>
</dbReference>
<reference evidence="4 5" key="1">
    <citation type="journal article" date="2011" name="Science">
        <title>The ecoresponsive genome of Daphnia pulex.</title>
        <authorList>
            <person name="Colbourne J.K."/>
            <person name="Pfrender M.E."/>
            <person name="Gilbert D."/>
            <person name="Thomas W.K."/>
            <person name="Tucker A."/>
            <person name="Oakley T.H."/>
            <person name="Tokishita S."/>
            <person name="Aerts A."/>
            <person name="Arnold G.J."/>
            <person name="Basu M.K."/>
            <person name="Bauer D.J."/>
            <person name="Caceres C.E."/>
            <person name="Carmel L."/>
            <person name="Casola C."/>
            <person name="Choi J.H."/>
            <person name="Detter J.C."/>
            <person name="Dong Q."/>
            <person name="Dusheyko S."/>
            <person name="Eads B.D."/>
            <person name="Frohlich T."/>
            <person name="Geiler-Samerotte K.A."/>
            <person name="Gerlach D."/>
            <person name="Hatcher P."/>
            <person name="Jogdeo S."/>
            <person name="Krijgsveld J."/>
            <person name="Kriventseva E.V."/>
            <person name="Kultz D."/>
            <person name="Laforsch C."/>
            <person name="Lindquist E."/>
            <person name="Lopez J."/>
            <person name="Manak J.R."/>
            <person name="Muller J."/>
            <person name="Pangilinan J."/>
            <person name="Patwardhan R.P."/>
            <person name="Pitluck S."/>
            <person name="Pritham E.J."/>
            <person name="Rechtsteiner A."/>
            <person name="Rho M."/>
            <person name="Rogozin I.B."/>
            <person name="Sakarya O."/>
            <person name="Salamov A."/>
            <person name="Schaack S."/>
            <person name="Shapiro H."/>
            <person name="Shiga Y."/>
            <person name="Skalitzky C."/>
            <person name="Smith Z."/>
            <person name="Souvorov A."/>
            <person name="Sung W."/>
            <person name="Tang Z."/>
            <person name="Tsuchiya D."/>
            <person name="Tu H."/>
            <person name="Vos H."/>
            <person name="Wang M."/>
            <person name="Wolf Y.I."/>
            <person name="Yamagata H."/>
            <person name="Yamada T."/>
            <person name="Ye Y."/>
            <person name="Shaw J.R."/>
            <person name="Andrews J."/>
            <person name="Crease T.J."/>
            <person name="Tang H."/>
            <person name="Lucas S.M."/>
            <person name="Robertson H.M."/>
            <person name="Bork P."/>
            <person name="Koonin E.V."/>
            <person name="Zdobnov E.M."/>
            <person name="Grigoriev I.V."/>
            <person name="Lynch M."/>
            <person name="Boore J.L."/>
        </authorList>
    </citation>
    <scope>NUCLEOTIDE SEQUENCE [LARGE SCALE GENOMIC DNA]</scope>
</reference>
<dbReference type="SUPFAM" id="SSF56112">
    <property type="entry name" value="Protein kinase-like (PK-like)"/>
    <property type="match status" value="1"/>
</dbReference>
<dbReference type="Proteomes" id="UP000000305">
    <property type="component" value="Unassembled WGS sequence"/>
</dbReference>
<dbReference type="STRING" id="6669.E9GGA9"/>